<comment type="caution">
    <text evidence="18">The sequence shown here is derived from an EMBL/GenBank/DDBJ whole genome shotgun (WGS) entry which is preliminary data.</text>
</comment>
<keyword evidence="5" id="KW-0444">Lipid biosynthesis</keyword>
<dbReference type="GO" id="GO:0102758">
    <property type="term" value="F:very-long-chain enoyl-CoA reductase activity"/>
    <property type="evidence" value="ECO:0007669"/>
    <property type="project" value="UniProtKB-EC"/>
</dbReference>
<dbReference type="PANTHER" id="PTHR10556">
    <property type="entry name" value="3-OXO-5-ALPHA-STEROID 4-DEHYDROGENASE"/>
    <property type="match status" value="1"/>
</dbReference>
<dbReference type="AlphaFoldDB" id="A0A2A9PGL5"/>
<evidence type="ECO:0000313" key="19">
    <source>
        <dbReference type="Proteomes" id="UP000037136"/>
    </source>
</evidence>
<dbReference type="PROSITE" id="PS50244">
    <property type="entry name" value="S5A_REDUCTASE"/>
    <property type="match status" value="1"/>
</dbReference>
<keyword evidence="6" id="KW-0812">Transmembrane</keyword>
<evidence type="ECO:0000256" key="3">
    <source>
        <dbReference type="ARBA" id="ARBA00007742"/>
    </source>
</evidence>
<organism evidence="18 19">
    <name type="scientific">Ophiocordyceps unilateralis</name>
    <name type="common">Zombie-ant fungus</name>
    <name type="synonym">Torrubia unilateralis</name>
    <dbReference type="NCBI Taxonomy" id="268505"/>
    <lineage>
        <taxon>Eukaryota</taxon>
        <taxon>Fungi</taxon>
        <taxon>Dikarya</taxon>
        <taxon>Ascomycota</taxon>
        <taxon>Pezizomycotina</taxon>
        <taxon>Sordariomycetes</taxon>
        <taxon>Hypocreomycetidae</taxon>
        <taxon>Hypocreales</taxon>
        <taxon>Ophiocordycipitaceae</taxon>
        <taxon>Ophiocordyceps</taxon>
    </lineage>
</organism>
<evidence type="ECO:0000256" key="4">
    <source>
        <dbReference type="ARBA" id="ARBA00012530"/>
    </source>
</evidence>
<evidence type="ECO:0000256" key="14">
    <source>
        <dbReference type="ARBA" id="ARBA00023160"/>
    </source>
</evidence>
<keyword evidence="11" id="KW-0560">Oxidoreductase</keyword>
<keyword evidence="14" id="KW-0275">Fatty acid biosynthesis</keyword>
<name>A0A2A9PGL5_OPHUN</name>
<evidence type="ECO:0000256" key="1">
    <source>
        <dbReference type="ARBA" id="ARBA00004477"/>
    </source>
</evidence>
<evidence type="ECO:0000313" key="18">
    <source>
        <dbReference type="EMBL" id="PFH60529.1"/>
    </source>
</evidence>
<proteinExistence type="inferred from homology"/>
<dbReference type="Proteomes" id="UP000037136">
    <property type="component" value="Unassembled WGS sequence"/>
</dbReference>
<keyword evidence="12" id="KW-0443">Lipid metabolism</keyword>
<comment type="similarity">
    <text evidence="3">Belongs to the steroid 5-alpha reductase family.</text>
</comment>
<dbReference type="EMBL" id="LAZP02000123">
    <property type="protein sequence ID" value="PFH60529.1"/>
    <property type="molecule type" value="Genomic_DNA"/>
</dbReference>
<reference evidence="18 19" key="2">
    <citation type="journal article" date="2017" name="Sci. Rep.">
        <title>Ant-infecting Ophiocordyceps genomes reveal a high diversity of potential behavioral manipulation genes and a possible major role for enterotoxins.</title>
        <authorList>
            <person name="de Bekker C."/>
            <person name="Ohm R.A."/>
            <person name="Evans H.C."/>
            <person name="Brachmann A."/>
            <person name="Hughes D.P."/>
        </authorList>
    </citation>
    <scope>NUCLEOTIDE SEQUENCE [LARGE SCALE GENOMIC DNA]</scope>
    <source>
        <strain evidence="18 19">SC16a</strain>
    </source>
</reference>
<comment type="function">
    <text evidence="16">Catalyzes the last of the four reactions of the long-chain fatty acids elongation cycle. This endoplasmic reticulum-bound enzymatic process, allows the addition of 2 carbons to the chain of long- and very long-chain fatty acids/VLCFAs per cycle. This enzyme reduces the trans-2,3-enoyl-CoA fatty acid intermediate to an acyl-CoA that can be further elongated by entering a new cycle of elongation. Thereby, it participates in the production of VLCFAs of different chain lengths that are involved in multiple biological processes as precursors of membrane lipids and lipid mediators.</text>
</comment>
<evidence type="ECO:0000256" key="7">
    <source>
        <dbReference type="ARBA" id="ARBA00022824"/>
    </source>
</evidence>
<dbReference type="EC" id="1.3.1.93" evidence="4"/>
<dbReference type="InterPro" id="IPR001104">
    <property type="entry name" value="3-oxo-5_a-steroid_4-DH_C"/>
</dbReference>
<dbReference type="OrthoDB" id="540503at2759"/>
<evidence type="ECO:0000256" key="16">
    <source>
        <dbReference type="ARBA" id="ARBA00058640"/>
    </source>
</evidence>
<evidence type="ECO:0000256" key="12">
    <source>
        <dbReference type="ARBA" id="ARBA00023098"/>
    </source>
</evidence>
<comment type="pathway">
    <text evidence="2">Lipid metabolism; fatty acid biosynthesis.</text>
</comment>
<keyword evidence="13" id="KW-0472">Membrane</keyword>
<dbReference type="Gene3D" id="1.20.120.1630">
    <property type="match status" value="1"/>
</dbReference>
<keyword evidence="10" id="KW-1133">Transmembrane helix</keyword>
<keyword evidence="7" id="KW-0256">Endoplasmic reticulum</keyword>
<evidence type="ECO:0000256" key="6">
    <source>
        <dbReference type="ARBA" id="ARBA00022692"/>
    </source>
</evidence>
<evidence type="ECO:0000256" key="2">
    <source>
        <dbReference type="ARBA" id="ARBA00005194"/>
    </source>
</evidence>
<evidence type="ECO:0000256" key="11">
    <source>
        <dbReference type="ARBA" id="ARBA00023002"/>
    </source>
</evidence>
<dbReference type="Pfam" id="PF02544">
    <property type="entry name" value="Steroid_dh"/>
    <property type="match status" value="1"/>
</dbReference>
<evidence type="ECO:0000256" key="10">
    <source>
        <dbReference type="ARBA" id="ARBA00022989"/>
    </source>
</evidence>
<keyword evidence="19" id="KW-1185">Reference proteome</keyword>
<accession>A0A2A9PGL5</accession>
<feature type="domain" description="3-oxo-5-alpha-steroid 4-dehydrogenase C-terminal" evidence="17">
    <location>
        <begin position="152"/>
        <end position="301"/>
    </location>
</feature>
<reference evidence="18 19" key="1">
    <citation type="journal article" date="2015" name="BMC Genomics">
        <title>Gene expression during zombie ant biting behavior reflects the complexity underlying fungal parasitic behavioral manipulation.</title>
        <authorList>
            <person name="de Bekker C."/>
            <person name="Ohm R.A."/>
            <person name="Loreto R.G."/>
            <person name="Sebastian A."/>
            <person name="Albert I."/>
            <person name="Merrow M."/>
            <person name="Brachmann A."/>
            <person name="Hughes D.P."/>
        </authorList>
    </citation>
    <scope>NUCLEOTIDE SEQUENCE [LARGE SCALE GENOMIC DNA]</scope>
    <source>
        <strain evidence="18 19">SC16a</strain>
    </source>
</reference>
<evidence type="ECO:0000256" key="5">
    <source>
        <dbReference type="ARBA" id="ARBA00022516"/>
    </source>
</evidence>
<evidence type="ECO:0000256" key="8">
    <source>
        <dbReference type="ARBA" id="ARBA00022832"/>
    </source>
</evidence>
<evidence type="ECO:0000256" key="9">
    <source>
        <dbReference type="ARBA" id="ARBA00022857"/>
    </source>
</evidence>
<keyword evidence="8" id="KW-0276">Fatty acid metabolism</keyword>
<protein>
    <recommendedName>
        <fullName evidence="4">very-long-chain enoyl-CoA reductase</fullName>
        <ecNumber evidence="4">1.3.1.93</ecNumber>
    </recommendedName>
</protein>
<gene>
    <name evidence="18" type="ORF">XA68_10809</name>
</gene>
<evidence type="ECO:0000256" key="13">
    <source>
        <dbReference type="ARBA" id="ARBA00023136"/>
    </source>
</evidence>
<dbReference type="PANTHER" id="PTHR10556:SF28">
    <property type="entry name" value="VERY-LONG-CHAIN ENOYL-COA REDUCTASE"/>
    <property type="match status" value="1"/>
</dbReference>
<evidence type="ECO:0000259" key="17">
    <source>
        <dbReference type="Pfam" id="PF02544"/>
    </source>
</evidence>
<sequence length="302" mass="33253">MVTLKLTNRSAREPMARLPASVEVAPGATIEELKAMIARGCGLSDPSRVGLFDPSTKKTFKDRKARVEDESNLMSAGEVLVKDLGPQVAWRTVFLVEYLGPILIHVGFVAARPHLYSGPMSSTQWLCFAMIVGHFVKREMETLFVHKFSASTMPVFNIFKNSGFYWGLSGLLCAWSIYNPRSLAAKAEVPAVDAVGAALYLFGETGNGLVHLYLSSLRSSGGTERKIPAGYGFGLVTCPNYMYEIISWVGIIVASRDWAVSLFIGIGAAQMYAWARGKESAYRKEFGDKYKKKRYVILPGLL</sequence>
<dbReference type="STRING" id="268505.A0A2A9PGL5"/>
<evidence type="ECO:0000256" key="15">
    <source>
        <dbReference type="ARBA" id="ARBA00051495"/>
    </source>
</evidence>
<comment type="subcellular location">
    <subcellularLocation>
        <location evidence="1">Endoplasmic reticulum membrane</location>
        <topology evidence="1">Multi-pass membrane protein</topology>
    </subcellularLocation>
</comment>
<dbReference type="FunFam" id="1.20.120.1630:FF:000010">
    <property type="entry name" value="Steroid alpha reductase family protein"/>
    <property type="match status" value="1"/>
</dbReference>
<dbReference type="GO" id="GO:0005789">
    <property type="term" value="C:endoplasmic reticulum membrane"/>
    <property type="evidence" value="ECO:0007669"/>
    <property type="project" value="UniProtKB-SubCell"/>
</dbReference>
<dbReference type="GO" id="GO:0042761">
    <property type="term" value="P:very long-chain fatty acid biosynthetic process"/>
    <property type="evidence" value="ECO:0007669"/>
    <property type="project" value="TreeGrafter"/>
</dbReference>
<comment type="catalytic activity">
    <reaction evidence="15">
        <text>a very-long-chain 2,3-saturated fatty acyl-CoA + NADP(+) = a very-long-chain (2E)-enoyl-CoA + NADPH + H(+)</text>
        <dbReference type="Rhea" id="RHEA:14473"/>
        <dbReference type="ChEBI" id="CHEBI:15378"/>
        <dbReference type="ChEBI" id="CHEBI:57783"/>
        <dbReference type="ChEBI" id="CHEBI:58349"/>
        <dbReference type="ChEBI" id="CHEBI:83724"/>
        <dbReference type="ChEBI" id="CHEBI:83728"/>
        <dbReference type="EC" id="1.3.1.93"/>
    </reaction>
</comment>
<keyword evidence="9" id="KW-0521">NADP</keyword>
<dbReference type="InterPro" id="IPR039357">
    <property type="entry name" value="SRD5A/TECR"/>
</dbReference>